<evidence type="ECO:0000256" key="6">
    <source>
        <dbReference type="SAM" id="Phobius"/>
    </source>
</evidence>
<dbReference type="AlphaFoldDB" id="A0A971M5R2"/>
<dbReference type="CDD" id="cd09877">
    <property type="entry name" value="PIN_YacL-like"/>
    <property type="match status" value="1"/>
</dbReference>
<comment type="cofactor">
    <cofactor evidence="1">
        <name>Mg(2+)</name>
        <dbReference type="ChEBI" id="CHEBI:18420"/>
    </cofactor>
</comment>
<dbReference type="GO" id="GO:0016740">
    <property type="term" value="F:transferase activity"/>
    <property type="evidence" value="ECO:0007669"/>
    <property type="project" value="UniProtKB-KW"/>
</dbReference>
<dbReference type="Pfam" id="PF01850">
    <property type="entry name" value="PIN"/>
    <property type="match status" value="1"/>
</dbReference>
<accession>A0A971M5R2</accession>
<dbReference type="PROSITE" id="PS50926">
    <property type="entry name" value="TRAM"/>
    <property type="match status" value="1"/>
</dbReference>
<dbReference type="Proteomes" id="UP000777265">
    <property type="component" value="Unassembled WGS sequence"/>
</dbReference>
<organism evidence="8 9">
    <name type="scientific">Syntrophorhabdus aromaticivorans</name>
    <dbReference type="NCBI Taxonomy" id="328301"/>
    <lineage>
        <taxon>Bacteria</taxon>
        <taxon>Pseudomonadati</taxon>
        <taxon>Thermodesulfobacteriota</taxon>
        <taxon>Syntrophorhabdia</taxon>
        <taxon>Syntrophorhabdales</taxon>
        <taxon>Syntrophorhabdaceae</taxon>
        <taxon>Syntrophorhabdus</taxon>
    </lineage>
</organism>
<dbReference type="InterPro" id="IPR029060">
    <property type="entry name" value="PIN-like_dom_sf"/>
</dbReference>
<evidence type="ECO:0000259" key="7">
    <source>
        <dbReference type="PROSITE" id="PS50926"/>
    </source>
</evidence>
<proteinExistence type="predicted"/>
<dbReference type="PANTHER" id="PTHR11603:SF147">
    <property type="entry name" value="MEMBRANE PROTEIN"/>
    <property type="match status" value="1"/>
</dbReference>
<evidence type="ECO:0000313" key="8">
    <source>
        <dbReference type="EMBL" id="NLW36538.1"/>
    </source>
</evidence>
<evidence type="ECO:0000256" key="5">
    <source>
        <dbReference type="ARBA" id="ARBA00022842"/>
    </source>
</evidence>
<name>A0A971M5R2_9BACT</name>
<gene>
    <name evidence="8" type="ORF">GXY80_13840</name>
</gene>
<protein>
    <submittedName>
        <fullName evidence="8">TRAM domain-containing protein</fullName>
    </submittedName>
</protein>
<reference evidence="8" key="1">
    <citation type="journal article" date="2020" name="Biotechnol. Biofuels">
        <title>New insights from the biogas microbiome by comprehensive genome-resolved metagenomics of nearly 1600 species originating from multiple anaerobic digesters.</title>
        <authorList>
            <person name="Campanaro S."/>
            <person name="Treu L."/>
            <person name="Rodriguez-R L.M."/>
            <person name="Kovalovszki A."/>
            <person name="Ziels R.M."/>
            <person name="Maus I."/>
            <person name="Zhu X."/>
            <person name="Kougias P.G."/>
            <person name="Basile A."/>
            <person name="Luo G."/>
            <person name="Schluter A."/>
            <person name="Konstantinidis K.T."/>
            <person name="Angelidaki I."/>
        </authorList>
    </citation>
    <scope>NUCLEOTIDE SEQUENCE</scope>
    <source>
        <strain evidence="8">AS06rmzACSIP_7</strain>
    </source>
</reference>
<sequence>MVAHLFISQLLLALIKDIPITLPIYVLFYFVMGYLGFKIGKEKSKTLDLSKVPLLDRMEAAEDVKIVDTSTIIDGRIADICDTGFLEGTFIIPQFVLYEIQHIADHQDPVKRTRGRRGLDVLHRLQKQMFVKVKIVDYDFPKLQDVDSKLIALAKKLTGKIVTNDYNLNKVAELQGIEVLNINQLATALKPAILPGEQMNIKILKEGKEYGQGIGYLDDGTMVVVDEARKLLGKPVDVVVTSVLQTTSGRMIFAKLKESGEKGLRYPEEPGAEEQAGK</sequence>
<evidence type="ECO:0000256" key="1">
    <source>
        <dbReference type="ARBA" id="ARBA00001946"/>
    </source>
</evidence>
<dbReference type="Gene3D" id="3.40.50.1010">
    <property type="entry name" value="5'-nuclease"/>
    <property type="match status" value="1"/>
</dbReference>
<dbReference type="InterPro" id="IPR002716">
    <property type="entry name" value="PIN_dom"/>
</dbReference>
<evidence type="ECO:0000256" key="3">
    <source>
        <dbReference type="ARBA" id="ARBA00022722"/>
    </source>
</evidence>
<dbReference type="Pfam" id="PF01938">
    <property type="entry name" value="TRAM"/>
    <property type="match status" value="1"/>
</dbReference>
<evidence type="ECO:0000313" key="9">
    <source>
        <dbReference type="Proteomes" id="UP000777265"/>
    </source>
</evidence>
<evidence type="ECO:0000256" key="2">
    <source>
        <dbReference type="ARBA" id="ARBA00022679"/>
    </source>
</evidence>
<dbReference type="InterPro" id="IPR052041">
    <property type="entry name" value="Nucleic_acid_metab_PIN/TRAM"/>
</dbReference>
<dbReference type="SUPFAM" id="SSF88723">
    <property type="entry name" value="PIN domain-like"/>
    <property type="match status" value="1"/>
</dbReference>
<dbReference type="SMART" id="SM00670">
    <property type="entry name" value="PINc"/>
    <property type="match status" value="1"/>
</dbReference>
<feature type="domain" description="TRAM" evidence="7">
    <location>
        <begin position="192"/>
        <end position="253"/>
    </location>
</feature>
<keyword evidence="5" id="KW-0460">Magnesium</keyword>
<keyword evidence="4" id="KW-0378">Hydrolase</keyword>
<evidence type="ECO:0000256" key="4">
    <source>
        <dbReference type="ARBA" id="ARBA00022801"/>
    </source>
</evidence>
<keyword evidence="6" id="KW-1133">Transmembrane helix</keyword>
<dbReference type="InterPro" id="IPR002792">
    <property type="entry name" value="TRAM_dom"/>
</dbReference>
<feature type="transmembrane region" description="Helical" evidence="6">
    <location>
        <begin position="20"/>
        <end position="37"/>
    </location>
</feature>
<dbReference type="GO" id="GO:0004518">
    <property type="term" value="F:nuclease activity"/>
    <property type="evidence" value="ECO:0007669"/>
    <property type="project" value="UniProtKB-KW"/>
</dbReference>
<keyword evidence="2" id="KW-0808">Transferase</keyword>
<reference evidence="8" key="2">
    <citation type="submission" date="2020-01" db="EMBL/GenBank/DDBJ databases">
        <authorList>
            <person name="Campanaro S."/>
        </authorList>
    </citation>
    <scope>NUCLEOTIDE SEQUENCE</scope>
    <source>
        <strain evidence="8">AS06rmzACSIP_7</strain>
    </source>
</reference>
<dbReference type="PANTHER" id="PTHR11603">
    <property type="entry name" value="AAA FAMILY ATPASE"/>
    <property type="match status" value="1"/>
</dbReference>
<keyword evidence="6" id="KW-0812">Transmembrane</keyword>
<dbReference type="EMBL" id="JAAYEE010000261">
    <property type="protein sequence ID" value="NLW36538.1"/>
    <property type="molecule type" value="Genomic_DNA"/>
</dbReference>
<keyword evidence="6" id="KW-0472">Membrane</keyword>
<dbReference type="GO" id="GO:0016787">
    <property type="term" value="F:hydrolase activity"/>
    <property type="evidence" value="ECO:0007669"/>
    <property type="project" value="UniProtKB-KW"/>
</dbReference>
<comment type="caution">
    <text evidence="8">The sequence shown here is derived from an EMBL/GenBank/DDBJ whole genome shotgun (WGS) entry which is preliminary data.</text>
</comment>
<keyword evidence="3" id="KW-0540">Nuclease</keyword>